<comment type="caution">
    <text evidence="2">The sequence shown here is derived from an EMBL/GenBank/DDBJ whole genome shotgun (WGS) entry which is preliminary data.</text>
</comment>
<dbReference type="Proteomes" id="UP000225433">
    <property type="component" value="Unassembled WGS sequence"/>
</dbReference>
<organism evidence="2 3">
    <name type="scientific">Xenorhabdus hominickii</name>
    <dbReference type="NCBI Taxonomy" id="351679"/>
    <lineage>
        <taxon>Bacteria</taxon>
        <taxon>Pseudomonadati</taxon>
        <taxon>Pseudomonadota</taxon>
        <taxon>Gammaproteobacteria</taxon>
        <taxon>Enterobacterales</taxon>
        <taxon>Morganellaceae</taxon>
        <taxon>Xenorhabdus</taxon>
    </lineage>
</organism>
<keyword evidence="1" id="KW-0472">Membrane</keyword>
<dbReference type="AlphaFoldDB" id="A0A2G0PP54"/>
<keyword evidence="1" id="KW-1133">Transmembrane helix</keyword>
<sequence length="97" mass="10593">MQHINVRVLVVDGVSQLFDFGCLVVVDFLLFLILGAVMVASECSYTRNANQSHDRVVDCAEFHDKNICCSDALRLVSPFITLPAALSHRENSSAAPA</sequence>
<accession>A0A2G0PP54</accession>
<dbReference type="EMBL" id="NJAI01000074">
    <property type="protein sequence ID" value="PHM48722.1"/>
    <property type="molecule type" value="Genomic_DNA"/>
</dbReference>
<proteinExistence type="predicted"/>
<reference evidence="2 3" key="1">
    <citation type="journal article" date="2017" name="Nat. Microbiol.">
        <title>Natural product diversity associated with the nematode symbionts Photorhabdus and Xenorhabdus.</title>
        <authorList>
            <person name="Tobias N.J."/>
            <person name="Wolff H."/>
            <person name="Djahanschiri B."/>
            <person name="Grundmann F."/>
            <person name="Kronenwerth M."/>
            <person name="Shi Y.M."/>
            <person name="Simonyi S."/>
            <person name="Grun P."/>
            <person name="Shapiro-Ilan D."/>
            <person name="Pidot S.J."/>
            <person name="Stinear T.P."/>
            <person name="Ebersberger I."/>
            <person name="Bode H.B."/>
        </authorList>
    </citation>
    <scope>NUCLEOTIDE SEQUENCE [LARGE SCALE GENOMIC DNA]</scope>
    <source>
        <strain evidence="2 3">DSM 17903</strain>
    </source>
</reference>
<evidence type="ECO:0000313" key="3">
    <source>
        <dbReference type="Proteomes" id="UP000225433"/>
    </source>
</evidence>
<name>A0A2G0PP54_XENHO</name>
<protein>
    <submittedName>
        <fullName evidence="2">Uncharacterized protein</fullName>
    </submittedName>
</protein>
<gene>
    <name evidence="2" type="ORF">Xhom_05027</name>
</gene>
<evidence type="ECO:0000313" key="2">
    <source>
        <dbReference type="EMBL" id="PHM48722.1"/>
    </source>
</evidence>
<evidence type="ECO:0000256" key="1">
    <source>
        <dbReference type="SAM" id="Phobius"/>
    </source>
</evidence>
<feature type="transmembrane region" description="Helical" evidence="1">
    <location>
        <begin position="17"/>
        <end position="40"/>
    </location>
</feature>
<keyword evidence="1" id="KW-0812">Transmembrane</keyword>